<dbReference type="EMBL" id="JBHLZY010000024">
    <property type="protein sequence ID" value="MFB9770044.1"/>
    <property type="molecule type" value="Genomic_DNA"/>
</dbReference>
<gene>
    <name evidence="2" type="ORF">ACFFLI_09245</name>
</gene>
<proteinExistence type="predicted"/>
<organism evidence="2 3">
    <name type="scientific">Lactiplantibacillus modestisalitolerans</name>
    <dbReference type="NCBI Taxonomy" id="1457219"/>
    <lineage>
        <taxon>Bacteria</taxon>
        <taxon>Bacillati</taxon>
        <taxon>Bacillota</taxon>
        <taxon>Bacilli</taxon>
        <taxon>Lactobacillales</taxon>
        <taxon>Lactobacillaceae</taxon>
        <taxon>Lactiplantibacillus</taxon>
    </lineage>
</organism>
<protein>
    <submittedName>
        <fullName evidence="2">Sugar phosphate isomerase/epimerase family protein</fullName>
    </submittedName>
</protein>
<feature type="domain" description="Xylose isomerase-like TIM barrel" evidence="1">
    <location>
        <begin position="23"/>
        <end position="249"/>
    </location>
</feature>
<dbReference type="RefSeq" id="WP_137642505.1">
    <property type="nucleotide sequence ID" value="NZ_BJEA01000009.1"/>
</dbReference>
<keyword evidence="3" id="KW-1185">Reference proteome</keyword>
<name>A0ABV5WV65_9LACO</name>
<dbReference type="InterPro" id="IPR036237">
    <property type="entry name" value="Xyl_isomerase-like_sf"/>
</dbReference>
<dbReference type="GO" id="GO:0016853">
    <property type="term" value="F:isomerase activity"/>
    <property type="evidence" value="ECO:0007669"/>
    <property type="project" value="UniProtKB-KW"/>
</dbReference>
<dbReference type="Pfam" id="PF01261">
    <property type="entry name" value="AP_endonuc_2"/>
    <property type="match status" value="1"/>
</dbReference>
<sequence>MQIGIRAHDIHIFDDPEKLAASLKDHQFRYVQFAPRVSLAGLTDNGANINFGLGNRVKQAFDANGVKIAVLGCYCNIIDPDETKRAQVLAQFKKYLTVAHSFGADLVATETGSADPTFHKTVNNFTPVKIEETIAVIQELVTAAEKVGCLVGIEPGVNHPIYSLAVTKQLLAAIPSPNLQIVLDPGSLVMEANDDPVEILKQGIAEFGDRIYAFHLKDFVYKQDHIEITPIGEGSADIEAMLRVINAQQPSAYAIADELSSTDIEQSLTHLQTMAQAIQ</sequence>
<evidence type="ECO:0000313" key="2">
    <source>
        <dbReference type="EMBL" id="MFB9770044.1"/>
    </source>
</evidence>
<reference evidence="2 3" key="1">
    <citation type="submission" date="2024-09" db="EMBL/GenBank/DDBJ databases">
        <authorList>
            <person name="Sun Q."/>
            <person name="Mori K."/>
        </authorList>
    </citation>
    <scope>NUCLEOTIDE SEQUENCE [LARGE SCALE GENOMIC DNA]</scope>
    <source>
        <strain evidence="2 3">TBRC 4576</strain>
    </source>
</reference>
<comment type="caution">
    <text evidence="2">The sequence shown here is derived from an EMBL/GenBank/DDBJ whole genome shotgun (WGS) entry which is preliminary data.</text>
</comment>
<keyword evidence="2" id="KW-0413">Isomerase</keyword>
<evidence type="ECO:0000259" key="1">
    <source>
        <dbReference type="Pfam" id="PF01261"/>
    </source>
</evidence>
<evidence type="ECO:0000313" key="3">
    <source>
        <dbReference type="Proteomes" id="UP001589691"/>
    </source>
</evidence>
<dbReference type="InterPro" id="IPR050312">
    <property type="entry name" value="IolE/XylAMocC-like"/>
</dbReference>
<dbReference type="InterPro" id="IPR013022">
    <property type="entry name" value="Xyl_isomerase-like_TIM-brl"/>
</dbReference>
<dbReference type="PANTHER" id="PTHR12110">
    <property type="entry name" value="HYDROXYPYRUVATE ISOMERASE"/>
    <property type="match status" value="1"/>
</dbReference>
<dbReference type="Gene3D" id="3.20.20.150">
    <property type="entry name" value="Divalent-metal-dependent TIM barrel enzymes"/>
    <property type="match status" value="1"/>
</dbReference>
<dbReference type="PANTHER" id="PTHR12110:SF21">
    <property type="entry name" value="XYLOSE ISOMERASE-LIKE TIM BARREL DOMAIN-CONTAINING PROTEIN"/>
    <property type="match status" value="1"/>
</dbReference>
<accession>A0ABV5WV65</accession>
<dbReference type="Proteomes" id="UP001589691">
    <property type="component" value="Unassembled WGS sequence"/>
</dbReference>
<dbReference type="SUPFAM" id="SSF51658">
    <property type="entry name" value="Xylose isomerase-like"/>
    <property type="match status" value="1"/>
</dbReference>